<evidence type="ECO:0000256" key="7">
    <source>
        <dbReference type="ARBA" id="ARBA00022989"/>
    </source>
</evidence>
<dbReference type="Gene3D" id="3.30.2010.10">
    <property type="entry name" value="Metalloproteases ('zincins'), catalytic domain"/>
    <property type="match status" value="1"/>
</dbReference>
<keyword evidence="3 12" id="KW-0812">Transmembrane</keyword>
<proteinExistence type="inferred from homology"/>
<dbReference type="InterPro" id="IPR001915">
    <property type="entry name" value="Peptidase_M48"/>
</dbReference>
<evidence type="ECO:0000313" key="14">
    <source>
        <dbReference type="EMBL" id="MFC0567187.1"/>
    </source>
</evidence>
<sequence>MGEWPAAPVPAIPAPRTPLPEERLPPTGRLPAQRRWPSLATLVRGTVGRNVPATLVGIVAGWFNVPLVVLLGAVGALFGGLAGALSGTVAGPGMLRRIDTMLTWVIPLPISARELLPTAAAQLGGIIGGILGALNGATTLAWIAAVWPWEALYANDPIWPWTLAVGQVVTALVVGALYVAYSMATERMWWRLAGARRPSRREAAWLLPILAEVTGRLGLRSMPQLLVRDHPTPNAAAGHRYVVVHTGLLDHVSYDRRQVAAVLAHEVGHWVGGDALARAWSLGVTLPLYLLSELGYQLLKREKLRTLHFALRVLLWPIRITAEYLVIPLQVGTFREAEFRADAVAARAGYADPLRVVLAGIAGTFDEPRTGWEEVVYAGHPPIELRLERLERPGHRYPVREHHPLSRALPGWTPGVTLEKGW</sequence>
<name>A0ABV6P3Z1_9ACTN</name>
<comment type="similarity">
    <text evidence="10">Belongs to the peptidase M48 family.</text>
</comment>
<keyword evidence="15" id="KW-1185">Reference proteome</keyword>
<feature type="region of interest" description="Disordered" evidence="11">
    <location>
        <begin position="1"/>
        <end position="32"/>
    </location>
</feature>
<gene>
    <name evidence="14" type="ORF">ACFFHU_23995</name>
</gene>
<keyword evidence="9 12" id="KW-0472">Membrane</keyword>
<evidence type="ECO:0000256" key="5">
    <source>
        <dbReference type="ARBA" id="ARBA00022801"/>
    </source>
</evidence>
<keyword evidence="5 10" id="KW-0378">Hydrolase</keyword>
<keyword evidence="2 10" id="KW-0645">Protease</keyword>
<evidence type="ECO:0000313" key="15">
    <source>
        <dbReference type="Proteomes" id="UP001589894"/>
    </source>
</evidence>
<reference evidence="14 15" key="1">
    <citation type="submission" date="2024-09" db="EMBL/GenBank/DDBJ databases">
        <authorList>
            <person name="Sun Q."/>
            <person name="Mori K."/>
        </authorList>
    </citation>
    <scope>NUCLEOTIDE SEQUENCE [LARGE SCALE GENOMIC DNA]</scope>
    <source>
        <strain evidence="14 15">TBRC 2205</strain>
    </source>
</reference>
<keyword evidence="1" id="KW-1003">Cell membrane</keyword>
<evidence type="ECO:0000256" key="9">
    <source>
        <dbReference type="ARBA" id="ARBA00023136"/>
    </source>
</evidence>
<dbReference type="EC" id="3.4.24.-" evidence="14"/>
<protein>
    <submittedName>
        <fullName evidence="14">M48 family metalloprotease</fullName>
        <ecNumber evidence="14">3.4.24.-</ecNumber>
    </submittedName>
</protein>
<feature type="compositionally biased region" description="Pro residues" evidence="11">
    <location>
        <begin position="7"/>
        <end position="18"/>
    </location>
</feature>
<dbReference type="GO" id="GO:0008237">
    <property type="term" value="F:metallopeptidase activity"/>
    <property type="evidence" value="ECO:0007669"/>
    <property type="project" value="UniProtKB-KW"/>
</dbReference>
<evidence type="ECO:0000256" key="3">
    <source>
        <dbReference type="ARBA" id="ARBA00022692"/>
    </source>
</evidence>
<evidence type="ECO:0000256" key="2">
    <source>
        <dbReference type="ARBA" id="ARBA00022670"/>
    </source>
</evidence>
<feature type="transmembrane region" description="Helical" evidence="12">
    <location>
        <begin position="67"/>
        <end position="91"/>
    </location>
</feature>
<organism evidence="14 15">
    <name type="scientific">Plantactinospora siamensis</name>
    <dbReference type="NCBI Taxonomy" id="555372"/>
    <lineage>
        <taxon>Bacteria</taxon>
        <taxon>Bacillati</taxon>
        <taxon>Actinomycetota</taxon>
        <taxon>Actinomycetes</taxon>
        <taxon>Micromonosporales</taxon>
        <taxon>Micromonosporaceae</taxon>
        <taxon>Plantactinospora</taxon>
    </lineage>
</organism>
<accession>A0ABV6P3Z1</accession>
<dbReference type="PANTHER" id="PTHR43221:SF2">
    <property type="entry name" value="PROTEASE HTPX HOMOLOG"/>
    <property type="match status" value="1"/>
</dbReference>
<evidence type="ECO:0000256" key="1">
    <source>
        <dbReference type="ARBA" id="ARBA00022475"/>
    </source>
</evidence>
<feature type="transmembrane region" description="Helical" evidence="12">
    <location>
        <begin position="158"/>
        <end position="181"/>
    </location>
</feature>
<evidence type="ECO:0000259" key="13">
    <source>
        <dbReference type="Pfam" id="PF01435"/>
    </source>
</evidence>
<dbReference type="Pfam" id="PF01435">
    <property type="entry name" value="Peptidase_M48"/>
    <property type="match status" value="1"/>
</dbReference>
<comment type="cofactor">
    <cofactor evidence="10">
        <name>Zn(2+)</name>
        <dbReference type="ChEBI" id="CHEBI:29105"/>
    </cofactor>
    <text evidence="10">Binds 1 zinc ion per subunit.</text>
</comment>
<evidence type="ECO:0000256" key="8">
    <source>
        <dbReference type="ARBA" id="ARBA00023049"/>
    </source>
</evidence>
<keyword evidence="4" id="KW-0479">Metal-binding</keyword>
<dbReference type="InterPro" id="IPR050083">
    <property type="entry name" value="HtpX_protease"/>
</dbReference>
<keyword evidence="8 10" id="KW-0482">Metalloprotease</keyword>
<evidence type="ECO:0000256" key="11">
    <source>
        <dbReference type="SAM" id="MobiDB-lite"/>
    </source>
</evidence>
<dbReference type="PANTHER" id="PTHR43221">
    <property type="entry name" value="PROTEASE HTPX"/>
    <property type="match status" value="1"/>
</dbReference>
<feature type="transmembrane region" description="Helical" evidence="12">
    <location>
        <begin position="123"/>
        <end position="146"/>
    </location>
</feature>
<evidence type="ECO:0000256" key="10">
    <source>
        <dbReference type="RuleBase" id="RU003983"/>
    </source>
</evidence>
<evidence type="ECO:0000256" key="4">
    <source>
        <dbReference type="ARBA" id="ARBA00022723"/>
    </source>
</evidence>
<comment type="caution">
    <text evidence="14">The sequence shown here is derived from an EMBL/GenBank/DDBJ whole genome shotgun (WGS) entry which is preliminary data.</text>
</comment>
<keyword evidence="7 12" id="KW-1133">Transmembrane helix</keyword>
<keyword evidence="6 10" id="KW-0862">Zinc</keyword>
<dbReference type="RefSeq" id="WP_377342459.1">
    <property type="nucleotide sequence ID" value="NZ_JBHLUE010000019.1"/>
</dbReference>
<dbReference type="Proteomes" id="UP001589894">
    <property type="component" value="Unassembled WGS sequence"/>
</dbReference>
<evidence type="ECO:0000256" key="12">
    <source>
        <dbReference type="SAM" id="Phobius"/>
    </source>
</evidence>
<dbReference type="EMBL" id="JBHLUE010000019">
    <property type="protein sequence ID" value="MFC0567187.1"/>
    <property type="molecule type" value="Genomic_DNA"/>
</dbReference>
<feature type="domain" description="Peptidase M48" evidence="13">
    <location>
        <begin position="203"/>
        <end position="392"/>
    </location>
</feature>
<evidence type="ECO:0000256" key="6">
    <source>
        <dbReference type="ARBA" id="ARBA00022833"/>
    </source>
</evidence>